<accession>A0A427B4S8</accession>
<evidence type="ECO:0000256" key="1">
    <source>
        <dbReference type="ARBA" id="ARBA00022448"/>
    </source>
</evidence>
<evidence type="ECO:0000256" key="2">
    <source>
        <dbReference type="ARBA" id="ARBA00022946"/>
    </source>
</evidence>
<evidence type="ECO:0000256" key="5">
    <source>
        <dbReference type="ARBA" id="ARBA00023284"/>
    </source>
</evidence>
<feature type="domain" description="Thioredoxin" evidence="6">
    <location>
        <begin position="131"/>
        <end position="245"/>
    </location>
</feature>
<dbReference type="Proteomes" id="UP000287651">
    <property type="component" value="Unassembled WGS sequence"/>
</dbReference>
<dbReference type="PROSITE" id="PS00194">
    <property type="entry name" value="THIOREDOXIN_1"/>
    <property type="match status" value="1"/>
</dbReference>
<dbReference type="GO" id="GO:0005737">
    <property type="term" value="C:cytoplasm"/>
    <property type="evidence" value="ECO:0007669"/>
    <property type="project" value="TreeGrafter"/>
</dbReference>
<keyword evidence="5" id="KW-0676">Redox-active center</keyword>
<evidence type="ECO:0000313" key="8">
    <source>
        <dbReference type="Proteomes" id="UP000287651"/>
    </source>
</evidence>
<evidence type="ECO:0000256" key="3">
    <source>
        <dbReference type="ARBA" id="ARBA00022982"/>
    </source>
</evidence>
<dbReference type="AlphaFoldDB" id="A0A427B4S8"/>
<dbReference type="PANTHER" id="PTHR45663">
    <property type="entry name" value="GEO12009P1"/>
    <property type="match status" value="1"/>
</dbReference>
<evidence type="ECO:0000313" key="7">
    <source>
        <dbReference type="EMBL" id="RRT83473.1"/>
    </source>
</evidence>
<keyword evidence="1" id="KW-0813">Transport</keyword>
<dbReference type="InterPro" id="IPR005746">
    <property type="entry name" value="Thioredoxin"/>
</dbReference>
<reference evidence="7 8" key="1">
    <citation type="journal article" date="2014" name="Agronomy (Basel)">
        <title>A Draft Genome Sequence for Ensete ventricosum, the Drought-Tolerant Tree Against Hunger.</title>
        <authorList>
            <person name="Harrison J."/>
            <person name="Moore K.A."/>
            <person name="Paszkiewicz K."/>
            <person name="Jones T."/>
            <person name="Grant M."/>
            <person name="Ambacheew D."/>
            <person name="Muzemil S."/>
            <person name="Studholme D.J."/>
        </authorList>
    </citation>
    <scope>NUCLEOTIDE SEQUENCE [LARGE SCALE GENOMIC DNA]</scope>
</reference>
<dbReference type="SUPFAM" id="SSF52833">
    <property type="entry name" value="Thioredoxin-like"/>
    <property type="match status" value="1"/>
</dbReference>
<gene>
    <name evidence="7" type="ORF">B296_00016147</name>
</gene>
<dbReference type="GO" id="GO:0015035">
    <property type="term" value="F:protein-disulfide reductase activity"/>
    <property type="evidence" value="ECO:0007669"/>
    <property type="project" value="InterPro"/>
</dbReference>
<dbReference type="Gene3D" id="3.40.30.10">
    <property type="entry name" value="Glutaredoxin"/>
    <property type="match status" value="1"/>
</dbReference>
<dbReference type="InterPro" id="IPR013766">
    <property type="entry name" value="Thioredoxin_domain"/>
</dbReference>
<dbReference type="PRINTS" id="PR00421">
    <property type="entry name" value="THIOREDOXIN"/>
</dbReference>
<protein>
    <recommendedName>
        <fullName evidence="6">Thioredoxin domain-containing protein</fullName>
    </recommendedName>
</protein>
<name>A0A427B4S8_ENSVE</name>
<keyword evidence="2" id="KW-0809">Transit peptide</keyword>
<proteinExistence type="predicted"/>
<dbReference type="PROSITE" id="PS51352">
    <property type="entry name" value="THIOREDOXIN_2"/>
    <property type="match status" value="1"/>
</dbReference>
<keyword evidence="4" id="KW-1015">Disulfide bond</keyword>
<sequence>MNGCGGPWSSELFVRFLYPSVPHCESPSQLSYTYLAARHADPSTAAAASSPVGMAATVIESFAVPCRSRASAPRASASVSSLLCRRGLGLLPQFSGLRCASVPLKVKLAAVSARSRVVRRGAVVCDVQETAVQRNSTPNFYVPDVTKATWQSLVLDSSVPVLVDFWAPWCGPCRMIEPTVAKLAKVYGGKLKCYKLNTDENPDIATQYGIRSIPTMMIFKNGEKKDTVIGAVPESTLVTSIEKFV</sequence>
<dbReference type="FunFam" id="3.40.30.10:FF:000001">
    <property type="entry name" value="Thioredoxin"/>
    <property type="match status" value="1"/>
</dbReference>
<evidence type="ECO:0000256" key="4">
    <source>
        <dbReference type="ARBA" id="ARBA00023157"/>
    </source>
</evidence>
<dbReference type="InterPro" id="IPR017937">
    <property type="entry name" value="Thioredoxin_CS"/>
</dbReference>
<dbReference type="InterPro" id="IPR036249">
    <property type="entry name" value="Thioredoxin-like_sf"/>
</dbReference>
<keyword evidence="3" id="KW-0249">Electron transport</keyword>
<dbReference type="PANTHER" id="PTHR45663:SF11">
    <property type="entry name" value="GEO12009P1"/>
    <property type="match status" value="1"/>
</dbReference>
<organism evidence="7 8">
    <name type="scientific">Ensete ventricosum</name>
    <name type="common">Abyssinian banana</name>
    <name type="synonym">Musa ensete</name>
    <dbReference type="NCBI Taxonomy" id="4639"/>
    <lineage>
        <taxon>Eukaryota</taxon>
        <taxon>Viridiplantae</taxon>
        <taxon>Streptophyta</taxon>
        <taxon>Embryophyta</taxon>
        <taxon>Tracheophyta</taxon>
        <taxon>Spermatophyta</taxon>
        <taxon>Magnoliopsida</taxon>
        <taxon>Liliopsida</taxon>
        <taxon>Zingiberales</taxon>
        <taxon>Musaceae</taxon>
        <taxon>Ensete</taxon>
    </lineage>
</organism>
<comment type="caution">
    <text evidence="7">The sequence shown here is derived from an EMBL/GenBank/DDBJ whole genome shotgun (WGS) entry which is preliminary data.</text>
</comment>
<dbReference type="CDD" id="cd02947">
    <property type="entry name" value="TRX_family"/>
    <property type="match status" value="1"/>
</dbReference>
<dbReference type="Pfam" id="PF00085">
    <property type="entry name" value="Thioredoxin"/>
    <property type="match status" value="1"/>
</dbReference>
<dbReference type="EMBL" id="AMZH03000486">
    <property type="protein sequence ID" value="RRT83473.1"/>
    <property type="molecule type" value="Genomic_DNA"/>
</dbReference>
<evidence type="ECO:0000259" key="6">
    <source>
        <dbReference type="PROSITE" id="PS51352"/>
    </source>
</evidence>
<dbReference type="NCBIfam" id="TIGR01068">
    <property type="entry name" value="thioredoxin"/>
    <property type="match status" value="1"/>
</dbReference>